<accession>A0A154PB82</accession>
<organism evidence="1 2">
    <name type="scientific">Dufourea novaeangliae</name>
    <name type="common">Sweat bee</name>
    <dbReference type="NCBI Taxonomy" id="178035"/>
    <lineage>
        <taxon>Eukaryota</taxon>
        <taxon>Metazoa</taxon>
        <taxon>Ecdysozoa</taxon>
        <taxon>Arthropoda</taxon>
        <taxon>Hexapoda</taxon>
        <taxon>Insecta</taxon>
        <taxon>Pterygota</taxon>
        <taxon>Neoptera</taxon>
        <taxon>Endopterygota</taxon>
        <taxon>Hymenoptera</taxon>
        <taxon>Apocrita</taxon>
        <taxon>Aculeata</taxon>
        <taxon>Apoidea</taxon>
        <taxon>Anthophila</taxon>
        <taxon>Halictidae</taxon>
        <taxon>Rophitinae</taxon>
        <taxon>Dufourea</taxon>
    </lineage>
</organism>
<gene>
    <name evidence="1" type="ORF">WN55_10649</name>
</gene>
<proteinExistence type="predicted"/>
<dbReference type="Proteomes" id="UP000076502">
    <property type="component" value="Unassembled WGS sequence"/>
</dbReference>
<dbReference type="EMBL" id="KQ434847">
    <property type="protein sequence ID" value="KZC08450.1"/>
    <property type="molecule type" value="Genomic_DNA"/>
</dbReference>
<sequence length="137" mass="15891">MEIIQPVTKAARLESNCKENFSRHYEAERTQQNLQQKTVEANLEINTHLTPNINCKNTNFIDTQSYTQAINNSALLNEHNQYNNINEATEIEELLKQSIKNSEMLTIRIMGQNAIFRQQTQQITTMLQLLTNTLTHK</sequence>
<keyword evidence="2" id="KW-1185">Reference proteome</keyword>
<name>A0A154PB82_DUFNO</name>
<evidence type="ECO:0000313" key="1">
    <source>
        <dbReference type="EMBL" id="KZC08450.1"/>
    </source>
</evidence>
<protein>
    <submittedName>
        <fullName evidence="1">Uncharacterized protein</fullName>
    </submittedName>
</protein>
<reference evidence="1 2" key="1">
    <citation type="submission" date="2015-07" db="EMBL/GenBank/DDBJ databases">
        <title>The genome of Dufourea novaeangliae.</title>
        <authorList>
            <person name="Pan H."/>
            <person name="Kapheim K."/>
        </authorList>
    </citation>
    <scope>NUCLEOTIDE SEQUENCE [LARGE SCALE GENOMIC DNA]</scope>
    <source>
        <strain evidence="1">0120121106</strain>
        <tissue evidence="1">Whole body</tissue>
    </source>
</reference>
<dbReference type="AlphaFoldDB" id="A0A154PB82"/>
<evidence type="ECO:0000313" key="2">
    <source>
        <dbReference type="Proteomes" id="UP000076502"/>
    </source>
</evidence>